<gene>
    <name evidence="1" type="ORF">MAMMFC1_03128</name>
</gene>
<protein>
    <recommendedName>
        <fullName evidence="3">Plasmid segregation centromere-binding protein ParR</fullName>
    </recommendedName>
</protein>
<dbReference type="OrthoDB" id="1907426at2"/>
<evidence type="ECO:0008006" key="3">
    <source>
        <dbReference type="Google" id="ProtNLM"/>
    </source>
</evidence>
<dbReference type="EMBL" id="AP018449">
    <property type="protein sequence ID" value="BBB92435.1"/>
    <property type="molecule type" value="Genomic_DNA"/>
</dbReference>
<dbReference type="RefSeq" id="WP_126309307.1">
    <property type="nucleotide sequence ID" value="NZ_AP018449.1"/>
</dbReference>
<sequence>MAERKRYFLSFDRDNPRHREAEALYLKQAARQRSDFVVTCILSANQAEHLERCVRKAIRDEIRKLRLTPTDAQEEPDGAVQLSDLPSSLINALDEL</sequence>
<name>A0A348AMY7_9FIRM</name>
<evidence type="ECO:0000313" key="2">
    <source>
        <dbReference type="Proteomes" id="UP000276437"/>
    </source>
</evidence>
<dbReference type="Proteomes" id="UP000276437">
    <property type="component" value="Chromosome"/>
</dbReference>
<organism evidence="1 2">
    <name type="scientific">Methylomusa anaerophila</name>
    <dbReference type="NCBI Taxonomy" id="1930071"/>
    <lineage>
        <taxon>Bacteria</taxon>
        <taxon>Bacillati</taxon>
        <taxon>Bacillota</taxon>
        <taxon>Negativicutes</taxon>
        <taxon>Selenomonadales</taxon>
        <taxon>Sporomusaceae</taxon>
        <taxon>Methylomusa</taxon>
    </lineage>
</organism>
<keyword evidence="2" id="KW-1185">Reference proteome</keyword>
<accession>A0A348AMY7</accession>
<evidence type="ECO:0000313" key="1">
    <source>
        <dbReference type="EMBL" id="BBB92435.1"/>
    </source>
</evidence>
<dbReference type="AlphaFoldDB" id="A0A348AMY7"/>
<reference evidence="1 2" key="1">
    <citation type="journal article" date="2018" name="Int. J. Syst. Evol. Microbiol.">
        <title>Methylomusa anaerophila gen. nov., sp. nov., an anaerobic methanol-utilizing bacterium isolated from a microbial fuel cell.</title>
        <authorList>
            <person name="Amano N."/>
            <person name="Yamamuro A."/>
            <person name="Miyahara M."/>
            <person name="Kouzuma A."/>
            <person name="Abe T."/>
            <person name="Watanabe K."/>
        </authorList>
    </citation>
    <scope>NUCLEOTIDE SEQUENCE [LARGE SCALE GENOMIC DNA]</scope>
    <source>
        <strain evidence="1 2">MMFC1</strain>
    </source>
</reference>
<proteinExistence type="predicted"/>
<dbReference type="KEGG" id="mana:MAMMFC1_03128"/>